<dbReference type="EMBL" id="ML738619">
    <property type="protein sequence ID" value="KAE8163312.1"/>
    <property type="molecule type" value="Genomic_DNA"/>
</dbReference>
<keyword evidence="12" id="KW-1185">Reference proteome</keyword>
<evidence type="ECO:0000256" key="7">
    <source>
        <dbReference type="ARBA" id="ARBA00023157"/>
    </source>
</evidence>
<comment type="similarity">
    <text evidence="3">Belongs to the RBT5 family.</text>
</comment>
<evidence type="ECO:0000256" key="9">
    <source>
        <dbReference type="SAM" id="SignalP"/>
    </source>
</evidence>
<keyword evidence="5" id="KW-0472">Membrane</keyword>
<name>A0A5N6UXA9_ASPTM</name>
<evidence type="ECO:0000313" key="11">
    <source>
        <dbReference type="EMBL" id="KAE8163312.1"/>
    </source>
</evidence>
<evidence type="ECO:0000256" key="4">
    <source>
        <dbReference type="ARBA" id="ARBA00022525"/>
    </source>
</evidence>
<dbReference type="OrthoDB" id="4491970at2759"/>
<sequence>MKFSLAVSLTALVAAAVAQQVPRCVDECFKKQQACPDEWNLKCLCEDEEFHIAMSQCMRGDYGESWRCSEEDQYIARILLNAACSA</sequence>
<dbReference type="GO" id="GO:0005576">
    <property type="term" value="C:extracellular region"/>
    <property type="evidence" value="ECO:0007669"/>
    <property type="project" value="UniProtKB-SubCell"/>
</dbReference>
<reference evidence="11 12" key="1">
    <citation type="submission" date="2019-04" db="EMBL/GenBank/DDBJ databases">
        <title>Friends and foes A comparative genomics study of 23 Aspergillus species from section Flavi.</title>
        <authorList>
            <consortium name="DOE Joint Genome Institute"/>
            <person name="Kjaerbolling I."/>
            <person name="Vesth T."/>
            <person name="Frisvad J.C."/>
            <person name="Nybo J.L."/>
            <person name="Theobald S."/>
            <person name="Kildgaard S."/>
            <person name="Isbrandt T."/>
            <person name="Kuo A."/>
            <person name="Sato A."/>
            <person name="Lyhne E.K."/>
            <person name="Kogle M.E."/>
            <person name="Wiebenga A."/>
            <person name="Kun R.S."/>
            <person name="Lubbers R.J."/>
            <person name="Makela M.R."/>
            <person name="Barry K."/>
            <person name="Chovatia M."/>
            <person name="Clum A."/>
            <person name="Daum C."/>
            <person name="Haridas S."/>
            <person name="He G."/>
            <person name="LaButti K."/>
            <person name="Lipzen A."/>
            <person name="Mondo S."/>
            <person name="Riley R."/>
            <person name="Salamov A."/>
            <person name="Simmons B.A."/>
            <person name="Magnuson J.K."/>
            <person name="Henrissat B."/>
            <person name="Mortensen U.H."/>
            <person name="Larsen T.O."/>
            <person name="Devries R.P."/>
            <person name="Grigoriev I.V."/>
            <person name="Machida M."/>
            <person name="Baker S.E."/>
            <person name="Andersen M.R."/>
        </authorList>
    </citation>
    <scope>NUCLEOTIDE SEQUENCE [LARGE SCALE GENOMIC DNA]</scope>
    <source>
        <strain evidence="11 12">CBS 117626</strain>
    </source>
</reference>
<dbReference type="InterPro" id="IPR008427">
    <property type="entry name" value="Extracellular_membr_CFEM_dom"/>
</dbReference>
<feature type="chain" id="PRO_5024930568" description="CFEM domain-containing protein" evidence="9">
    <location>
        <begin position="19"/>
        <end position="86"/>
    </location>
</feature>
<keyword evidence="4" id="KW-0964">Secreted</keyword>
<protein>
    <recommendedName>
        <fullName evidence="10">CFEM domain-containing protein</fullName>
    </recommendedName>
</protein>
<keyword evidence="5" id="KW-0325">Glycoprotein</keyword>
<proteinExistence type="inferred from homology"/>
<keyword evidence="5" id="KW-0336">GPI-anchor</keyword>
<keyword evidence="8" id="KW-0449">Lipoprotein</keyword>
<evidence type="ECO:0000256" key="8">
    <source>
        <dbReference type="ARBA" id="ARBA00023288"/>
    </source>
</evidence>
<gene>
    <name evidence="11" type="ORF">BDV40DRAFT_299646</name>
</gene>
<dbReference type="AlphaFoldDB" id="A0A5N6UXA9"/>
<evidence type="ECO:0000256" key="5">
    <source>
        <dbReference type="ARBA" id="ARBA00022622"/>
    </source>
</evidence>
<keyword evidence="7" id="KW-1015">Disulfide bond</keyword>
<evidence type="ECO:0000256" key="3">
    <source>
        <dbReference type="ARBA" id="ARBA00010031"/>
    </source>
</evidence>
<dbReference type="Pfam" id="PF05730">
    <property type="entry name" value="CFEM"/>
    <property type="match status" value="1"/>
</dbReference>
<evidence type="ECO:0000259" key="10">
    <source>
        <dbReference type="Pfam" id="PF05730"/>
    </source>
</evidence>
<evidence type="ECO:0000313" key="12">
    <source>
        <dbReference type="Proteomes" id="UP000326950"/>
    </source>
</evidence>
<feature type="signal peptide" evidence="9">
    <location>
        <begin position="1"/>
        <end position="18"/>
    </location>
</feature>
<comment type="subcellular location">
    <subcellularLocation>
        <location evidence="1">Membrane</location>
        <topology evidence="1">Lipid-anchor</topology>
        <topology evidence="1">GPI-anchor</topology>
    </subcellularLocation>
    <subcellularLocation>
        <location evidence="2">Secreted</location>
    </subcellularLocation>
</comment>
<organism evidence="11 12">
    <name type="scientific">Aspergillus tamarii</name>
    <dbReference type="NCBI Taxonomy" id="41984"/>
    <lineage>
        <taxon>Eukaryota</taxon>
        <taxon>Fungi</taxon>
        <taxon>Dikarya</taxon>
        <taxon>Ascomycota</taxon>
        <taxon>Pezizomycotina</taxon>
        <taxon>Eurotiomycetes</taxon>
        <taxon>Eurotiomycetidae</taxon>
        <taxon>Eurotiales</taxon>
        <taxon>Aspergillaceae</taxon>
        <taxon>Aspergillus</taxon>
        <taxon>Aspergillus subgen. Circumdati</taxon>
    </lineage>
</organism>
<evidence type="ECO:0000256" key="6">
    <source>
        <dbReference type="ARBA" id="ARBA00022729"/>
    </source>
</evidence>
<feature type="domain" description="CFEM" evidence="10">
    <location>
        <begin position="18"/>
        <end position="85"/>
    </location>
</feature>
<dbReference type="GO" id="GO:0098552">
    <property type="term" value="C:side of membrane"/>
    <property type="evidence" value="ECO:0007669"/>
    <property type="project" value="UniProtKB-KW"/>
</dbReference>
<evidence type="ECO:0000256" key="2">
    <source>
        <dbReference type="ARBA" id="ARBA00004613"/>
    </source>
</evidence>
<dbReference type="Proteomes" id="UP000326950">
    <property type="component" value="Unassembled WGS sequence"/>
</dbReference>
<keyword evidence="6 9" id="KW-0732">Signal</keyword>
<evidence type="ECO:0000256" key="1">
    <source>
        <dbReference type="ARBA" id="ARBA00004589"/>
    </source>
</evidence>
<accession>A0A5N6UXA9</accession>